<dbReference type="AlphaFoldDB" id="A0A2K3K9X2"/>
<name>A0A2K3K9X2_TRIPR</name>
<feature type="signal peptide" evidence="1">
    <location>
        <begin position="1"/>
        <end position="17"/>
    </location>
</feature>
<evidence type="ECO:0000313" key="2">
    <source>
        <dbReference type="EMBL" id="PNX63062.1"/>
    </source>
</evidence>
<accession>A0A2K3K9X2</accession>
<feature type="chain" id="PRO_5014386056" description="Secreted protein" evidence="1">
    <location>
        <begin position="18"/>
        <end position="81"/>
    </location>
</feature>
<dbReference type="Proteomes" id="UP000236291">
    <property type="component" value="Unassembled WGS sequence"/>
</dbReference>
<keyword evidence="1" id="KW-0732">Signal</keyword>
<reference evidence="2 3" key="1">
    <citation type="journal article" date="2014" name="Am. J. Bot.">
        <title>Genome assembly and annotation for red clover (Trifolium pratense; Fabaceae).</title>
        <authorList>
            <person name="Istvanek J."/>
            <person name="Jaros M."/>
            <person name="Krenek A."/>
            <person name="Repkova J."/>
        </authorList>
    </citation>
    <scope>NUCLEOTIDE SEQUENCE [LARGE SCALE GENOMIC DNA]</scope>
    <source>
        <strain evidence="3">cv. Tatra</strain>
        <tissue evidence="2">Young leaves</tissue>
    </source>
</reference>
<reference evidence="2 3" key="2">
    <citation type="journal article" date="2017" name="Front. Plant Sci.">
        <title>Gene Classification and Mining of Molecular Markers Useful in Red Clover (Trifolium pratense) Breeding.</title>
        <authorList>
            <person name="Istvanek J."/>
            <person name="Dluhosova J."/>
            <person name="Dluhos P."/>
            <person name="Patkova L."/>
            <person name="Nedelnik J."/>
            <person name="Repkova J."/>
        </authorList>
    </citation>
    <scope>NUCLEOTIDE SEQUENCE [LARGE SCALE GENOMIC DNA]</scope>
    <source>
        <strain evidence="3">cv. Tatra</strain>
        <tissue evidence="2">Young leaves</tissue>
    </source>
</reference>
<comment type="caution">
    <text evidence="2">The sequence shown here is derived from an EMBL/GenBank/DDBJ whole genome shotgun (WGS) entry which is preliminary data.</text>
</comment>
<organism evidence="2 3">
    <name type="scientific">Trifolium pratense</name>
    <name type="common">Red clover</name>
    <dbReference type="NCBI Taxonomy" id="57577"/>
    <lineage>
        <taxon>Eukaryota</taxon>
        <taxon>Viridiplantae</taxon>
        <taxon>Streptophyta</taxon>
        <taxon>Embryophyta</taxon>
        <taxon>Tracheophyta</taxon>
        <taxon>Spermatophyta</taxon>
        <taxon>Magnoliopsida</taxon>
        <taxon>eudicotyledons</taxon>
        <taxon>Gunneridae</taxon>
        <taxon>Pentapetalae</taxon>
        <taxon>rosids</taxon>
        <taxon>fabids</taxon>
        <taxon>Fabales</taxon>
        <taxon>Fabaceae</taxon>
        <taxon>Papilionoideae</taxon>
        <taxon>50 kb inversion clade</taxon>
        <taxon>NPAAA clade</taxon>
        <taxon>Hologalegina</taxon>
        <taxon>IRL clade</taxon>
        <taxon>Trifolieae</taxon>
        <taxon>Trifolium</taxon>
    </lineage>
</organism>
<evidence type="ECO:0000313" key="3">
    <source>
        <dbReference type="Proteomes" id="UP000236291"/>
    </source>
</evidence>
<dbReference type="EMBL" id="ASHM01089356">
    <property type="protein sequence ID" value="PNX63062.1"/>
    <property type="molecule type" value="Genomic_DNA"/>
</dbReference>
<sequence>MLFISFFVIGGIDVAVMFVGGDCGVCSATALCEVGEKDECVGDEEMRIVVDVFHGIERMGERERRFVFLFLFLVLDERNSQ</sequence>
<protein>
    <recommendedName>
        <fullName evidence="4">Secreted protein</fullName>
    </recommendedName>
</protein>
<gene>
    <name evidence="2" type="ORF">L195_g053320</name>
</gene>
<proteinExistence type="predicted"/>
<evidence type="ECO:0000256" key="1">
    <source>
        <dbReference type="SAM" id="SignalP"/>
    </source>
</evidence>
<evidence type="ECO:0008006" key="4">
    <source>
        <dbReference type="Google" id="ProtNLM"/>
    </source>
</evidence>